<dbReference type="RefSeq" id="WP_106847147.1">
    <property type="nucleotide sequence ID" value="NZ_CP027792.1"/>
</dbReference>
<dbReference type="SUPFAM" id="SSF101898">
    <property type="entry name" value="NHL repeat"/>
    <property type="match status" value="1"/>
</dbReference>
<name>A0A2P1NNG6_9BURK</name>
<feature type="transmembrane region" description="Helical" evidence="1">
    <location>
        <begin position="643"/>
        <end position="665"/>
    </location>
</feature>
<dbReference type="Proteomes" id="UP000241829">
    <property type="component" value="Chromosome"/>
</dbReference>
<dbReference type="KEGG" id="melm:C7H73_13625"/>
<dbReference type="AlphaFoldDB" id="A0A2P1NNG6"/>
<reference evidence="3" key="1">
    <citation type="submission" date="2018-03" db="EMBL/GenBank/DDBJ databases">
        <title>Genome sequencing of Melaminivora sp. strain SC2-7.</title>
        <authorList>
            <person name="Kim S.-J."/>
            <person name="Heo J."/>
            <person name="Ahn J.-H."/>
            <person name="Kwon S.-W."/>
        </authorList>
    </citation>
    <scope>NUCLEOTIDE SEQUENCE [LARGE SCALE GENOMIC DNA]</scope>
    <source>
        <strain evidence="3">SC2-7</strain>
    </source>
</reference>
<dbReference type="EMBL" id="CP027792">
    <property type="protein sequence ID" value="AVP58599.1"/>
    <property type="molecule type" value="Genomic_DNA"/>
</dbReference>
<protein>
    <submittedName>
        <fullName evidence="2">Uncharacterized protein</fullName>
    </submittedName>
</protein>
<keyword evidence="3" id="KW-1185">Reference proteome</keyword>
<feature type="transmembrane region" description="Helical" evidence="1">
    <location>
        <begin position="337"/>
        <end position="357"/>
    </location>
</feature>
<feature type="transmembrane region" description="Helical" evidence="1">
    <location>
        <begin position="443"/>
        <end position="460"/>
    </location>
</feature>
<proteinExistence type="predicted"/>
<accession>A0A2P1NNG6</accession>
<feature type="transmembrane region" description="Helical" evidence="1">
    <location>
        <begin position="677"/>
        <end position="697"/>
    </location>
</feature>
<keyword evidence="1" id="KW-1133">Transmembrane helix</keyword>
<evidence type="ECO:0000313" key="3">
    <source>
        <dbReference type="Proteomes" id="UP000241829"/>
    </source>
</evidence>
<gene>
    <name evidence="2" type="ORF">C7H73_13625</name>
</gene>
<organism evidence="2 3">
    <name type="scientific">Pulveribacter suum</name>
    <dbReference type="NCBI Taxonomy" id="2116657"/>
    <lineage>
        <taxon>Bacteria</taxon>
        <taxon>Pseudomonadati</taxon>
        <taxon>Pseudomonadota</taxon>
        <taxon>Betaproteobacteria</taxon>
        <taxon>Burkholderiales</taxon>
        <taxon>Comamonadaceae</taxon>
        <taxon>Pulveribacter</taxon>
    </lineage>
</organism>
<dbReference type="OrthoDB" id="9152389at2"/>
<evidence type="ECO:0000256" key="1">
    <source>
        <dbReference type="SAM" id="Phobius"/>
    </source>
</evidence>
<keyword evidence="1" id="KW-0472">Membrane</keyword>
<keyword evidence="1" id="KW-0812">Transmembrane</keyword>
<sequence length="706" mass="75827">MHFSTAPARLRLSKALAVGCLLLTMGCVALALWAGERKSAVQGPWGLAVLPGGQVWLSVDDALWQLDAQGRRLNTVTTAQAGLPGPAGILAAHPAGHLVAWARHHPGLHLLSADDARPLHSLIPAWPAALRRHADNAIHFAFAPDGRVAIATGGGHAVAQFGPQGQFLGQSPAGTYRFTNGLWWDEPGGGWWASDTNRPALVRLDDATLAPAQRIALTGRAPGGYFLGLAMAPYRHAKEARAPAGTVARLDNAMETGQLVDVWPDGSQTAYPLPPGQGALEPRAMARLGADVLVVDGQRFAVLRYGPGRTLLGDWGSDEVRAALAQRRGDVAAWGRWYRIGLGSAAAWFALGLLLAVRSQRLQAQARLAQVRPEWVAAHSGAPCLHIAGQPPLPAWRRLRLVVGGLWPTLLGLGLVVLAARWLLPPVLRWLLPIASHADLRTALVAAPMLALQAVMVLLVRQANQRLQTQPALEPLAAQRAQRLLARPDAFWPLCHRGEQPRETLMLGRRWLVLTNQRLLVFKTNGRDVRLLAAHPRGALRTAQATPLRSAPRLSARLLGWLLPGHLHLAVALADGSTLGGTASNAHAARRVAALLRHAPAPQPAAPIAPPARGELRRAPLYILASLLLPGTGQWLQRRAGSALVLFAAWLVLALPFAYAAWAAWWPSRDVAPAVLWQSALLLLGIHLLAALDAWYLREVQDLQAQ</sequence>
<evidence type="ECO:0000313" key="2">
    <source>
        <dbReference type="EMBL" id="AVP58599.1"/>
    </source>
</evidence>
<feature type="transmembrane region" description="Helical" evidence="1">
    <location>
        <begin position="401"/>
        <end position="423"/>
    </location>
</feature>